<dbReference type="AlphaFoldDB" id="A0A3S2PFD1"/>
<evidence type="ECO:0000256" key="1">
    <source>
        <dbReference type="SAM" id="MobiDB-lite"/>
    </source>
</evidence>
<dbReference type="PANTHER" id="PTHR46609">
    <property type="entry name" value="EXONUCLEASE, PHAGE-TYPE/RECB, C-TERMINAL DOMAIN-CONTAINING PROTEIN"/>
    <property type="match status" value="1"/>
</dbReference>
<feature type="domain" description="YqaJ viral recombinase" evidence="2">
    <location>
        <begin position="162"/>
        <end position="330"/>
    </location>
</feature>
<proteinExistence type="predicted"/>
<dbReference type="EMBL" id="CM012449">
    <property type="protein sequence ID" value="RVE65312.1"/>
    <property type="molecule type" value="Genomic_DNA"/>
</dbReference>
<evidence type="ECO:0000313" key="3">
    <source>
        <dbReference type="EMBL" id="RVE65312.1"/>
    </source>
</evidence>
<dbReference type="Pfam" id="PF09588">
    <property type="entry name" value="YqaJ"/>
    <property type="match status" value="1"/>
</dbReference>
<dbReference type="SUPFAM" id="SSF52980">
    <property type="entry name" value="Restriction endonuclease-like"/>
    <property type="match status" value="1"/>
</dbReference>
<keyword evidence="4" id="KW-1185">Reference proteome</keyword>
<dbReference type="InterPro" id="IPR011604">
    <property type="entry name" value="PDDEXK-like_dom_sf"/>
</dbReference>
<evidence type="ECO:0000313" key="4">
    <source>
        <dbReference type="Proteomes" id="UP000283210"/>
    </source>
</evidence>
<sequence length="390" mass="43563">MTMRNQSARQTPPPQNLVLPQVRYHPSIQVPAGKTWTRAATARPLQTRTDTGDVKGKRVTGRPDPDGRTRPAGETTPTAPALSHEPDPADGPSAKTSLRVRTSQTSRAGSTTGPSVRPDPDGEPEAAPPRPQHLPLDSKVHLDQDLVDQVEVQTRGQRLNEHWFAWRKNRITASVAHAIAHCRFVNDRSQTPPQSYLDAVTGDRPRVQTRAMSWGIQMEAEAVRKYQELKSAVLGRPVSVQECGLYIDPERSWLAASPDGIVTDSRTGQRLLSLEVKCPFKHRHRRVEDACRDDPAFCLQLQPGCPPRYHLKTTHSYFTQIQCQLAVTGLQQADLVVFTLQETAVVPVSFQPELWRETVSKLERFYSRAVLPHIRLQLQNRAGPAARTEP</sequence>
<feature type="compositionally biased region" description="Basic and acidic residues" evidence="1">
    <location>
        <begin position="50"/>
        <end position="71"/>
    </location>
</feature>
<dbReference type="Gene3D" id="3.90.320.10">
    <property type="match status" value="1"/>
</dbReference>
<organism evidence="3 4">
    <name type="scientific">Oryzias javanicus</name>
    <name type="common">Javanese ricefish</name>
    <name type="synonym">Aplocheilus javanicus</name>
    <dbReference type="NCBI Taxonomy" id="123683"/>
    <lineage>
        <taxon>Eukaryota</taxon>
        <taxon>Metazoa</taxon>
        <taxon>Chordata</taxon>
        <taxon>Craniata</taxon>
        <taxon>Vertebrata</taxon>
        <taxon>Euteleostomi</taxon>
        <taxon>Actinopterygii</taxon>
        <taxon>Neopterygii</taxon>
        <taxon>Teleostei</taxon>
        <taxon>Neoteleostei</taxon>
        <taxon>Acanthomorphata</taxon>
        <taxon>Ovalentaria</taxon>
        <taxon>Atherinomorphae</taxon>
        <taxon>Beloniformes</taxon>
        <taxon>Adrianichthyidae</taxon>
        <taxon>Oryziinae</taxon>
        <taxon>Oryzias</taxon>
    </lineage>
</organism>
<evidence type="ECO:0000259" key="2">
    <source>
        <dbReference type="Pfam" id="PF09588"/>
    </source>
</evidence>
<dbReference type="GO" id="GO:0006281">
    <property type="term" value="P:DNA repair"/>
    <property type="evidence" value="ECO:0007669"/>
    <property type="project" value="UniProtKB-ARBA"/>
</dbReference>
<reference evidence="3 4" key="1">
    <citation type="submission" date="2018-11" db="EMBL/GenBank/DDBJ databases">
        <authorList>
            <person name="Lopez-Roques C."/>
            <person name="Donnadieu C."/>
            <person name="Bouchez O."/>
            <person name="Klopp C."/>
            <person name="Cabau C."/>
            <person name="Zahm M."/>
        </authorList>
    </citation>
    <scope>NUCLEOTIDE SEQUENCE [LARGE SCALE GENOMIC DNA]</scope>
    <source>
        <strain evidence="3">RS831</strain>
        <tissue evidence="3">Whole body</tissue>
    </source>
</reference>
<name>A0A3S2PFD1_ORYJA</name>
<accession>A0A3S2PFD1</accession>
<dbReference type="Proteomes" id="UP000283210">
    <property type="component" value="Chromosome 13"/>
</dbReference>
<gene>
    <name evidence="3" type="ORF">OJAV_G00134840</name>
</gene>
<feature type="compositionally biased region" description="Polar residues" evidence="1">
    <location>
        <begin position="1"/>
        <end position="10"/>
    </location>
</feature>
<dbReference type="InterPro" id="IPR051703">
    <property type="entry name" value="NF-kappa-B_Signaling_Reg"/>
</dbReference>
<dbReference type="OrthoDB" id="6155932at2759"/>
<dbReference type="CDD" id="cd22343">
    <property type="entry name" value="PDDEXK_lambda_exonuclease-like"/>
    <property type="match status" value="1"/>
</dbReference>
<reference evidence="3 4" key="2">
    <citation type="submission" date="2019-01" db="EMBL/GenBank/DDBJ databases">
        <title>A chromosome length genome reference of the Java medaka (oryzias javanicus).</title>
        <authorList>
            <person name="Herpin A."/>
            <person name="Takehana Y."/>
            <person name="Naruse K."/>
            <person name="Ansai S."/>
            <person name="Kawaguchi M."/>
        </authorList>
    </citation>
    <scope>NUCLEOTIDE SEQUENCE [LARGE SCALE GENOMIC DNA]</scope>
    <source>
        <strain evidence="3">RS831</strain>
        <tissue evidence="3">Whole body</tissue>
    </source>
</reference>
<dbReference type="PANTHER" id="PTHR46609:SF8">
    <property type="entry name" value="YQAJ VIRAL RECOMBINASE DOMAIN-CONTAINING PROTEIN"/>
    <property type="match status" value="1"/>
</dbReference>
<protein>
    <recommendedName>
        <fullName evidence="2">YqaJ viral recombinase domain-containing protein</fullName>
    </recommendedName>
</protein>
<dbReference type="InterPro" id="IPR019080">
    <property type="entry name" value="YqaJ_viral_recombinase"/>
</dbReference>
<feature type="compositionally biased region" description="Polar residues" evidence="1">
    <location>
        <begin position="94"/>
        <end position="114"/>
    </location>
</feature>
<feature type="region of interest" description="Disordered" evidence="1">
    <location>
        <begin position="1"/>
        <end position="136"/>
    </location>
</feature>
<dbReference type="InterPro" id="IPR011335">
    <property type="entry name" value="Restrct_endonuc-II-like"/>
</dbReference>